<evidence type="ECO:0000256" key="3">
    <source>
        <dbReference type="ARBA" id="ARBA00022723"/>
    </source>
</evidence>
<protein>
    <submittedName>
        <fullName evidence="8">Uncharacterized LOC107750109</fullName>
    </submittedName>
</protein>
<evidence type="ECO:0000256" key="4">
    <source>
        <dbReference type="ARBA" id="ARBA00022801"/>
    </source>
</evidence>
<dbReference type="AlphaFoldDB" id="A0A673GB07"/>
<dbReference type="PANTHER" id="PTHR12992">
    <property type="entry name" value="NUDIX HYDROLASE"/>
    <property type="match status" value="1"/>
</dbReference>
<dbReference type="Ensembl" id="ENSSRHT00000009963.1">
    <property type="protein sequence ID" value="ENSSRHP00000009668.1"/>
    <property type="gene ID" value="ENSSRHG00000005535.1"/>
</dbReference>
<evidence type="ECO:0000259" key="7">
    <source>
        <dbReference type="PROSITE" id="PS51462"/>
    </source>
</evidence>
<dbReference type="Pfam" id="PF00293">
    <property type="entry name" value="NUDIX"/>
    <property type="match status" value="1"/>
</dbReference>
<dbReference type="Gene3D" id="3.90.79.10">
    <property type="entry name" value="Nucleoside Triphosphate Pyrophosphohydrolase"/>
    <property type="match status" value="1"/>
</dbReference>
<organism evidence="8 9">
    <name type="scientific">Sinocyclocheilus rhinocerous</name>
    <dbReference type="NCBI Taxonomy" id="307959"/>
    <lineage>
        <taxon>Eukaryota</taxon>
        <taxon>Metazoa</taxon>
        <taxon>Chordata</taxon>
        <taxon>Craniata</taxon>
        <taxon>Vertebrata</taxon>
        <taxon>Euteleostomi</taxon>
        <taxon>Actinopterygii</taxon>
        <taxon>Neopterygii</taxon>
        <taxon>Teleostei</taxon>
        <taxon>Ostariophysi</taxon>
        <taxon>Cypriniformes</taxon>
        <taxon>Cyprinidae</taxon>
        <taxon>Cyprininae</taxon>
        <taxon>Sinocyclocheilus</taxon>
    </lineage>
</organism>
<evidence type="ECO:0000256" key="6">
    <source>
        <dbReference type="ARBA" id="ARBA00023211"/>
    </source>
</evidence>
<keyword evidence="5" id="KW-0460">Magnesium</keyword>
<dbReference type="GO" id="GO:0010945">
    <property type="term" value="F:coenzyme A diphosphatase activity"/>
    <property type="evidence" value="ECO:0007669"/>
    <property type="project" value="InterPro"/>
</dbReference>
<keyword evidence="3" id="KW-0479">Metal-binding</keyword>
<gene>
    <name evidence="8" type="primary">LOC107750109</name>
</gene>
<dbReference type="SUPFAM" id="SSF55811">
    <property type="entry name" value="Nudix"/>
    <property type="match status" value="1"/>
</dbReference>
<evidence type="ECO:0000313" key="9">
    <source>
        <dbReference type="Proteomes" id="UP000472270"/>
    </source>
</evidence>
<dbReference type="PANTHER" id="PTHR12992:SF11">
    <property type="entry name" value="MITOCHONDRIAL COENZYME A DIPHOSPHATASE NUDT8"/>
    <property type="match status" value="1"/>
</dbReference>
<comment type="cofactor">
    <cofactor evidence="1">
        <name>Mn(2+)</name>
        <dbReference type="ChEBI" id="CHEBI:29035"/>
    </cofactor>
</comment>
<keyword evidence="4" id="KW-0378">Hydrolase</keyword>
<dbReference type="InterPro" id="IPR015797">
    <property type="entry name" value="NUDIX_hydrolase-like_dom_sf"/>
</dbReference>
<reference evidence="8" key="2">
    <citation type="submission" date="2025-09" db="UniProtKB">
        <authorList>
            <consortium name="Ensembl"/>
        </authorList>
    </citation>
    <scope>IDENTIFICATION</scope>
</reference>
<dbReference type="PROSITE" id="PS51462">
    <property type="entry name" value="NUDIX"/>
    <property type="match status" value="1"/>
</dbReference>
<sequence>MFRTPHSKTCLNQLRLVSLLRDAHEPGSSSSRRDDMQRFCSSTVSRAFSDVLDSSKHVCPPASIRICTGTRFLLTHMNYGCMNWLHIPNAFLLFSHTSQSPSNRSKCQNSPESSTALKRSTNSASIFRGLSNIGLCKAAVQTRGLHRKAPQRTVMDECLSAGNEARCRRSLQANAALYAREGTSWAAVLVCLCAVSGDPALLFTLRSAKLKGRHKGDVRYASRPALKQGKSSSECPSHPCCASFAGGKKDPSDRTVVDTALREAREELGIHITEDKVWGVLKPLRDTSGMMIAPVIANLGPLKVLSFRPNPSEVEEIFTLTLEHLCQPQNRGYTHFRTGDRYGYTLPVFHSPKHRVWGLTAVALDHALKIIVPPEQLLDHSVAQ</sequence>
<dbReference type="InterPro" id="IPR045121">
    <property type="entry name" value="CoAse"/>
</dbReference>
<accession>A0A673GB07</accession>
<dbReference type="CDD" id="cd03426">
    <property type="entry name" value="NUDIX_CoAse_Nudt7"/>
    <property type="match status" value="1"/>
</dbReference>
<keyword evidence="9" id="KW-1185">Reference proteome</keyword>
<comment type="cofactor">
    <cofactor evidence="2">
        <name>Mg(2+)</name>
        <dbReference type="ChEBI" id="CHEBI:18420"/>
    </cofactor>
</comment>
<dbReference type="Proteomes" id="UP000472270">
    <property type="component" value="Unassembled WGS sequence"/>
</dbReference>
<evidence type="ECO:0000256" key="2">
    <source>
        <dbReference type="ARBA" id="ARBA00001946"/>
    </source>
</evidence>
<evidence type="ECO:0000313" key="8">
    <source>
        <dbReference type="Ensembl" id="ENSSRHP00000009668.1"/>
    </source>
</evidence>
<feature type="domain" description="Nudix hydrolase" evidence="7">
    <location>
        <begin position="183"/>
        <end position="347"/>
    </location>
</feature>
<proteinExistence type="predicted"/>
<name>A0A673GB07_9TELE</name>
<dbReference type="InterPro" id="IPR000086">
    <property type="entry name" value="NUDIX_hydrolase_dom"/>
</dbReference>
<reference evidence="8" key="1">
    <citation type="submission" date="2025-08" db="UniProtKB">
        <authorList>
            <consortium name="Ensembl"/>
        </authorList>
    </citation>
    <scope>IDENTIFICATION</scope>
</reference>
<dbReference type="GO" id="GO:0046872">
    <property type="term" value="F:metal ion binding"/>
    <property type="evidence" value="ECO:0007669"/>
    <property type="project" value="UniProtKB-KW"/>
</dbReference>
<evidence type="ECO:0000256" key="5">
    <source>
        <dbReference type="ARBA" id="ARBA00022842"/>
    </source>
</evidence>
<evidence type="ECO:0000256" key="1">
    <source>
        <dbReference type="ARBA" id="ARBA00001936"/>
    </source>
</evidence>
<keyword evidence="6" id="KW-0464">Manganese</keyword>